<organism evidence="1">
    <name type="scientific">Chromera velia CCMP2878</name>
    <dbReference type="NCBI Taxonomy" id="1169474"/>
    <lineage>
        <taxon>Eukaryota</taxon>
        <taxon>Sar</taxon>
        <taxon>Alveolata</taxon>
        <taxon>Colpodellida</taxon>
        <taxon>Chromeraceae</taxon>
        <taxon>Chromera</taxon>
    </lineage>
</organism>
<dbReference type="EMBL" id="CDMZ01003348">
    <property type="protein sequence ID" value="CEM46033.1"/>
    <property type="molecule type" value="Genomic_DNA"/>
</dbReference>
<dbReference type="AlphaFoldDB" id="A0A0G4HP86"/>
<protein>
    <submittedName>
        <fullName evidence="1">Uncharacterized protein</fullName>
    </submittedName>
</protein>
<accession>A0A0G4HP86</accession>
<dbReference type="VEuPathDB" id="CryptoDB:Cvel_29724"/>
<gene>
    <name evidence="1" type="ORF">Cvel_29724</name>
</gene>
<sequence length="99" mass="11749">MLADFNFSDIDDEEKKNKSVKTSLVLAAQKSDFQQMVMDIQKLNQAEHRKFDLFTKLKRQYNENVAVEKNTERQKHRRLEKKQGEELDDVVDKQGCQIF</sequence>
<reference evidence="1" key="1">
    <citation type="submission" date="2014-11" db="EMBL/GenBank/DDBJ databases">
        <authorList>
            <person name="Otto D Thomas"/>
            <person name="Naeem Raeece"/>
        </authorList>
    </citation>
    <scope>NUCLEOTIDE SEQUENCE</scope>
</reference>
<proteinExistence type="predicted"/>
<name>A0A0G4HP86_9ALVE</name>
<evidence type="ECO:0000313" key="1">
    <source>
        <dbReference type="EMBL" id="CEM46033.1"/>
    </source>
</evidence>